<protein>
    <recommendedName>
        <fullName evidence="2">Cytochrome b5 heme-binding domain-containing protein</fullName>
    </recommendedName>
</protein>
<dbReference type="InterPro" id="IPR036400">
    <property type="entry name" value="Cyt_B5-like_heme/steroid_sf"/>
</dbReference>
<comment type="caution">
    <text evidence="3">The sequence shown here is derived from an EMBL/GenBank/DDBJ whole genome shotgun (WGS) entry which is preliminary data.</text>
</comment>
<evidence type="ECO:0000259" key="2">
    <source>
        <dbReference type="PROSITE" id="PS50255"/>
    </source>
</evidence>
<dbReference type="Proteomes" id="UP000242450">
    <property type="component" value="Chromosome 4"/>
</dbReference>
<accession>A0A212DDN0</accession>
<dbReference type="OrthoDB" id="2204368at2759"/>
<reference evidence="3 4" key="1">
    <citation type="journal article" date="2018" name="Mol. Genet. Genomics">
        <title>The red deer Cervus elaphus genome CerEla1.0: sequencing, annotating, genes, and chromosomes.</title>
        <authorList>
            <person name="Bana N.A."/>
            <person name="Nyiri A."/>
            <person name="Nagy J."/>
            <person name="Frank K."/>
            <person name="Nagy T."/>
            <person name="Steger V."/>
            <person name="Schiller M."/>
            <person name="Lakatos P."/>
            <person name="Sugar L."/>
            <person name="Horn P."/>
            <person name="Barta E."/>
            <person name="Orosz L."/>
        </authorList>
    </citation>
    <scope>NUCLEOTIDE SEQUENCE [LARGE SCALE GENOMIC DNA]</scope>
    <source>
        <strain evidence="3">Hungarian</strain>
    </source>
</reference>
<organism evidence="3 4">
    <name type="scientific">Cervus elaphus hippelaphus</name>
    <name type="common">European red deer</name>
    <dbReference type="NCBI Taxonomy" id="46360"/>
    <lineage>
        <taxon>Eukaryota</taxon>
        <taxon>Metazoa</taxon>
        <taxon>Chordata</taxon>
        <taxon>Craniata</taxon>
        <taxon>Vertebrata</taxon>
        <taxon>Euteleostomi</taxon>
        <taxon>Mammalia</taxon>
        <taxon>Eutheria</taxon>
        <taxon>Laurasiatheria</taxon>
        <taxon>Artiodactyla</taxon>
        <taxon>Ruminantia</taxon>
        <taxon>Pecora</taxon>
        <taxon>Cervidae</taxon>
        <taxon>Cervinae</taxon>
        <taxon>Cervus</taxon>
    </lineage>
</organism>
<dbReference type="InterPro" id="IPR001199">
    <property type="entry name" value="Cyt_B5-like_heme/steroid-bd"/>
</dbReference>
<evidence type="ECO:0000313" key="3">
    <source>
        <dbReference type="EMBL" id="OWK16321.1"/>
    </source>
</evidence>
<proteinExistence type="predicted"/>
<dbReference type="PROSITE" id="PS50255">
    <property type="entry name" value="CYTOCHROME_B5_2"/>
    <property type="match status" value="1"/>
</dbReference>
<evidence type="ECO:0000313" key="4">
    <source>
        <dbReference type="Proteomes" id="UP000242450"/>
    </source>
</evidence>
<name>A0A212DDN0_CEREH</name>
<feature type="region of interest" description="Disordered" evidence="1">
    <location>
        <begin position="20"/>
        <end position="51"/>
    </location>
</feature>
<feature type="domain" description="Cytochrome b5 heme-binding" evidence="2">
    <location>
        <begin position="46"/>
        <end position="90"/>
    </location>
</feature>
<dbReference type="SUPFAM" id="SSF55856">
    <property type="entry name" value="Cytochrome b5-like heme/steroid binding domain"/>
    <property type="match status" value="1"/>
</dbReference>
<dbReference type="EMBL" id="MKHE01000004">
    <property type="protein sequence ID" value="OWK16321.1"/>
    <property type="molecule type" value="Genomic_DNA"/>
</dbReference>
<feature type="non-terminal residue" evidence="3">
    <location>
        <position position="94"/>
    </location>
</feature>
<sequence length="94" mass="10069">MIEEAVGCRPVAAAAISGASPRGLLHPALPPLSSQFTATPTGHRRQHPGGEQLLWARAGQDVSADLDGPPHRHSANARRWLEQYYVGDLQGDPQ</sequence>
<dbReference type="Gene3D" id="3.10.120.10">
    <property type="entry name" value="Cytochrome b5-like heme/steroid binding domain"/>
    <property type="match status" value="1"/>
</dbReference>
<dbReference type="Pfam" id="PF00173">
    <property type="entry name" value="Cyt-b5"/>
    <property type="match status" value="1"/>
</dbReference>
<dbReference type="PRINTS" id="PR00363">
    <property type="entry name" value="CYTOCHROMEB5"/>
</dbReference>
<gene>
    <name evidence="3" type="ORF">Celaphus_00003933</name>
</gene>
<keyword evidence="4" id="KW-1185">Reference proteome</keyword>
<evidence type="ECO:0000256" key="1">
    <source>
        <dbReference type="SAM" id="MobiDB-lite"/>
    </source>
</evidence>
<dbReference type="AlphaFoldDB" id="A0A212DDN0"/>
<feature type="region of interest" description="Disordered" evidence="1">
    <location>
        <begin position="58"/>
        <end position="77"/>
    </location>
</feature>